<evidence type="ECO:0000256" key="2">
    <source>
        <dbReference type="ARBA" id="ARBA00022963"/>
    </source>
</evidence>
<dbReference type="Proteomes" id="UP000184386">
    <property type="component" value="Unassembled WGS sequence"/>
</dbReference>
<feature type="short sequence motif" description="GXSXG" evidence="4">
    <location>
        <begin position="44"/>
        <end position="48"/>
    </location>
</feature>
<dbReference type="InterPro" id="IPR016035">
    <property type="entry name" value="Acyl_Trfase/lysoPLipase"/>
</dbReference>
<keyword evidence="1 4" id="KW-0378">Hydrolase</keyword>
<dbReference type="PROSITE" id="PS51635">
    <property type="entry name" value="PNPLA"/>
    <property type="match status" value="1"/>
</dbReference>
<keyword evidence="3 4" id="KW-0443">Lipid metabolism</keyword>
<feature type="domain" description="PNPLA" evidence="5">
    <location>
        <begin position="13"/>
        <end position="200"/>
    </location>
</feature>
<name>A0A1M6YZ53_9FIRM</name>
<protein>
    <submittedName>
        <fullName evidence="6">NTE family protein</fullName>
    </submittedName>
</protein>
<dbReference type="RefSeq" id="WP_073279210.1">
    <property type="nucleotide sequence ID" value="NZ_FRAC01000027.1"/>
</dbReference>
<proteinExistence type="predicted"/>
<evidence type="ECO:0000256" key="4">
    <source>
        <dbReference type="PROSITE-ProRule" id="PRU01161"/>
    </source>
</evidence>
<dbReference type="PANTHER" id="PTHR14226:SF57">
    <property type="entry name" value="BLR7027 PROTEIN"/>
    <property type="match status" value="1"/>
</dbReference>
<dbReference type="GO" id="GO:0016787">
    <property type="term" value="F:hydrolase activity"/>
    <property type="evidence" value="ECO:0007669"/>
    <property type="project" value="UniProtKB-UniRule"/>
</dbReference>
<dbReference type="SUPFAM" id="SSF52151">
    <property type="entry name" value="FabD/lysophospholipase-like"/>
    <property type="match status" value="1"/>
</dbReference>
<evidence type="ECO:0000259" key="5">
    <source>
        <dbReference type="PROSITE" id="PS51635"/>
    </source>
</evidence>
<evidence type="ECO:0000256" key="3">
    <source>
        <dbReference type="ARBA" id="ARBA00023098"/>
    </source>
</evidence>
<keyword evidence="2 4" id="KW-0442">Lipid degradation</keyword>
<evidence type="ECO:0000256" key="1">
    <source>
        <dbReference type="ARBA" id="ARBA00022801"/>
    </source>
</evidence>
<dbReference type="Gene3D" id="3.40.1090.10">
    <property type="entry name" value="Cytosolic phospholipase A2 catalytic domain"/>
    <property type="match status" value="2"/>
</dbReference>
<dbReference type="InterPro" id="IPR050301">
    <property type="entry name" value="NTE"/>
</dbReference>
<dbReference type="STRING" id="1121322.SAMN02745136_04430"/>
<evidence type="ECO:0000313" key="6">
    <source>
        <dbReference type="EMBL" id="SHL23526.1"/>
    </source>
</evidence>
<organism evidence="6 7">
    <name type="scientific">Anaerocolumna jejuensis DSM 15929</name>
    <dbReference type="NCBI Taxonomy" id="1121322"/>
    <lineage>
        <taxon>Bacteria</taxon>
        <taxon>Bacillati</taxon>
        <taxon>Bacillota</taxon>
        <taxon>Clostridia</taxon>
        <taxon>Lachnospirales</taxon>
        <taxon>Lachnospiraceae</taxon>
        <taxon>Anaerocolumna</taxon>
    </lineage>
</organism>
<evidence type="ECO:0000313" key="7">
    <source>
        <dbReference type="Proteomes" id="UP000184386"/>
    </source>
</evidence>
<gene>
    <name evidence="6" type="ORF">SAMN02745136_04430</name>
</gene>
<dbReference type="AlphaFoldDB" id="A0A1M6YZ53"/>
<dbReference type="CDD" id="cd07209">
    <property type="entry name" value="Pat_hypo_Ecoli_Z1214_like"/>
    <property type="match status" value="1"/>
</dbReference>
<dbReference type="GO" id="GO:0016042">
    <property type="term" value="P:lipid catabolic process"/>
    <property type="evidence" value="ECO:0007669"/>
    <property type="project" value="UniProtKB-UniRule"/>
</dbReference>
<reference evidence="6 7" key="1">
    <citation type="submission" date="2016-11" db="EMBL/GenBank/DDBJ databases">
        <authorList>
            <person name="Jaros S."/>
            <person name="Januszkiewicz K."/>
            <person name="Wedrychowicz H."/>
        </authorList>
    </citation>
    <scope>NUCLEOTIDE SEQUENCE [LARGE SCALE GENOMIC DNA]</scope>
    <source>
        <strain evidence="6 7">DSM 15929</strain>
    </source>
</reference>
<dbReference type="InterPro" id="IPR002641">
    <property type="entry name" value="PNPLA_dom"/>
</dbReference>
<feature type="short sequence motif" description="DGA/G" evidence="4">
    <location>
        <begin position="187"/>
        <end position="189"/>
    </location>
</feature>
<dbReference type="Pfam" id="PF01734">
    <property type="entry name" value="Patatin"/>
    <property type="match status" value="1"/>
</dbReference>
<dbReference type="EMBL" id="FRAC01000027">
    <property type="protein sequence ID" value="SHL23526.1"/>
    <property type="molecule type" value="Genomic_DNA"/>
</dbReference>
<feature type="active site" description="Nucleophile" evidence="4">
    <location>
        <position position="46"/>
    </location>
</feature>
<feature type="active site" description="Proton acceptor" evidence="4">
    <location>
        <position position="187"/>
    </location>
</feature>
<keyword evidence="7" id="KW-1185">Reference proteome</keyword>
<dbReference type="PANTHER" id="PTHR14226">
    <property type="entry name" value="NEUROPATHY TARGET ESTERASE/SWISS CHEESE D.MELANOGASTER"/>
    <property type="match status" value="1"/>
</dbReference>
<feature type="short sequence motif" description="GXGXXG" evidence="4">
    <location>
        <begin position="17"/>
        <end position="22"/>
    </location>
</feature>
<sequence>MKKAFDFDKEYGIVLEGGGAKGAYQIGVWKALLECNVKVKGVSGVSVGALNGALMCMGDYEAAEELWKNITYSDIMNVNDQQMQYLIKKDIKNLDLKSFTKDTSRVVADKGIDISPLKTLLQEKIDVEKIKNSPIEFVFGTFHVNKLKELEITAQELEEDSLKDYLLASALLPAFKNEKMNGQRYLDGGMFNNVPVDMLVNRGYKNILVVRIFGIGLQKYVKIPEDVHITQISPRIQLGGILEFNAEKSKRNIDLGYFDGLRCLKSLSGKIYYLNIHLPEEECINRFIHVNEAVKMALLEYYKLDYGNPEVYTRRFLEGICQNLAASLRLQKDWTYEELYISLLELAAKTLHISKFAIYTEEEFIERIRTQYERSQKKGYEISLFLTLIIKLVILV</sequence>
<accession>A0A1M6YZ53</accession>